<evidence type="ECO:0000313" key="4">
    <source>
        <dbReference type="Proteomes" id="UP000054826"/>
    </source>
</evidence>
<accession>A0A0V1K4V9</accession>
<keyword evidence="2" id="KW-0472">Membrane</keyword>
<evidence type="ECO:0000256" key="2">
    <source>
        <dbReference type="SAM" id="Phobius"/>
    </source>
</evidence>
<comment type="caution">
    <text evidence="3">The sequence shown here is derived from an EMBL/GenBank/DDBJ whole genome shotgun (WGS) entry which is preliminary data.</text>
</comment>
<evidence type="ECO:0000256" key="1">
    <source>
        <dbReference type="SAM" id="MobiDB-lite"/>
    </source>
</evidence>
<keyword evidence="2" id="KW-0812">Transmembrane</keyword>
<reference evidence="3 4" key="1">
    <citation type="submission" date="2015-01" db="EMBL/GenBank/DDBJ databases">
        <title>Evolution of Trichinella species and genotypes.</title>
        <authorList>
            <person name="Korhonen P.K."/>
            <person name="Edoardo P."/>
            <person name="Giuseppe L.R."/>
            <person name="Gasser R.B."/>
        </authorList>
    </citation>
    <scope>NUCLEOTIDE SEQUENCE [LARGE SCALE GENOMIC DNA]</scope>
    <source>
        <strain evidence="3">ISS176</strain>
    </source>
</reference>
<keyword evidence="2" id="KW-1133">Transmembrane helix</keyword>
<organism evidence="3 4">
    <name type="scientific">Trichinella pseudospiralis</name>
    <name type="common">Parasitic roundworm</name>
    <dbReference type="NCBI Taxonomy" id="6337"/>
    <lineage>
        <taxon>Eukaryota</taxon>
        <taxon>Metazoa</taxon>
        <taxon>Ecdysozoa</taxon>
        <taxon>Nematoda</taxon>
        <taxon>Enoplea</taxon>
        <taxon>Dorylaimia</taxon>
        <taxon>Trichinellida</taxon>
        <taxon>Trichinellidae</taxon>
        <taxon>Trichinella</taxon>
    </lineage>
</organism>
<proteinExistence type="predicted"/>
<feature type="transmembrane region" description="Helical" evidence="2">
    <location>
        <begin position="12"/>
        <end position="31"/>
    </location>
</feature>
<sequence>LLILHCGIEFHFVLLASLLFKTVHTYMVKLMKQKKVKTRMTPSKSRMAFRRTRNEKRSEFMFSKKKTECTKNRFLTLHYANNDRHKRALLSVKVKLMKQKKVKMRMTRNKSRWALRRTRDEK</sequence>
<dbReference type="AlphaFoldDB" id="A0A0V1K4V9"/>
<dbReference type="EMBL" id="JYDV01000016">
    <property type="protein sequence ID" value="KRZ42150.1"/>
    <property type="molecule type" value="Genomic_DNA"/>
</dbReference>
<dbReference type="Proteomes" id="UP000054826">
    <property type="component" value="Unassembled WGS sequence"/>
</dbReference>
<protein>
    <submittedName>
        <fullName evidence="3">Uncharacterized protein</fullName>
    </submittedName>
</protein>
<gene>
    <name evidence="3" type="ORF">T4C_10484</name>
</gene>
<feature type="compositionally biased region" description="Basic residues" evidence="1">
    <location>
        <begin position="100"/>
        <end position="116"/>
    </location>
</feature>
<feature type="non-terminal residue" evidence="3">
    <location>
        <position position="122"/>
    </location>
</feature>
<evidence type="ECO:0000313" key="3">
    <source>
        <dbReference type="EMBL" id="KRZ42150.1"/>
    </source>
</evidence>
<feature type="region of interest" description="Disordered" evidence="1">
    <location>
        <begin position="100"/>
        <end position="122"/>
    </location>
</feature>
<feature type="non-terminal residue" evidence="3">
    <location>
        <position position="1"/>
    </location>
</feature>
<name>A0A0V1K4V9_TRIPS</name>